<evidence type="ECO:0000256" key="2">
    <source>
        <dbReference type="ARBA" id="ARBA00022643"/>
    </source>
</evidence>
<dbReference type="AlphaFoldDB" id="A0A1E1KEZ4"/>
<dbReference type="PANTHER" id="PTHR47429">
    <property type="entry name" value="PROTEIN TWIN LOV 1"/>
    <property type="match status" value="1"/>
</dbReference>
<name>A0A1E1KEZ4_9HELO</name>
<dbReference type="PROSITE" id="PS50112">
    <property type="entry name" value="PAS"/>
    <property type="match status" value="1"/>
</dbReference>
<dbReference type="NCBIfam" id="TIGR00229">
    <property type="entry name" value="sensory_box"/>
    <property type="match status" value="1"/>
</dbReference>
<reference evidence="7" key="1">
    <citation type="submission" date="2016-03" db="EMBL/GenBank/DDBJ databases">
        <authorList>
            <person name="Ploux O."/>
        </authorList>
    </citation>
    <scope>NUCLEOTIDE SEQUENCE [LARGE SCALE GENOMIC DNA]</scope>
    <source>
        <strain evidence="7">UK7</strain>
    </source>
</reference>
<dbReference type="Gene3D" id="3.30.450.20">
    <property type="entry name" value="PAS domain"/>
    <property type="match status" value="1"/>
</dbReference>
<feature type="compositionally biased region" description="Low complexity" evidence="4">
    <location>
        <begin position="18"/>
        <end position="33"/>
    </location>
</feature>
<keyword evidence="1" id="KW-0285">Flavoprotein</keyword>
<evidence type="ECO:0000256" key="3">
    <source>
        <dbReference type="ARBA" id="ARBA00022991"/>
    </source>
</evidence>
<dbReference type="CDD" id="cd00130">
    <property type="entry name" value="PAS"/>
    <property type="match status" value="1"/>
</dbReference>
<dbReference type="InterPro" id="IPR000014">
    <property type="entry name" value="PAS"/>
</dbReference>
<evidence type="ECO:0000256" key="1">
    <source>
        <dbReference type="ARBA" id="ARBA00022630"/>
    </source>
</evidence>
<dbReference type="SUPFAM" id="SSF55785">
    <property type="entry name" value="PYP-like sensor domain (PAS domain)"/>
    <property type="match status" value="1"/>
</dbReference>
<evidence type="ECO:0000259" key="5">
    <source>
        <dbReference type="PROSITE" id="PS50112"/>
    </source>
</evidence>
<dbReference type="Proteomes" id="UP000178129">
    <property type="component" value="Unassembled WGS sequence"/>
</dbReference>
<dbReference type="Pfam" id="PF13426">
    <property type="entry name" value="PAS_9"/>
    <property type="match status" value="1"/>
</dbReference>
<proteinExistence type="predicted"/>
<dbReference type="InterPro" id="IPR035965">
    <property type="entry name" value="PAS-like_dom_sf"/>
</dbReference>
<organism evidence="6 7">
    <name type="scientific">Rhynchosporium graminicola</name>
    <dbReference type="NCBI Taxonomy" id="2792576"/>
    <lineage>
        <taxon>Eukaryota</taxon>
        <taxon>Fungi</taxon>
        <taxon>Dikarya</taxon>
        <taxon>Ascomycota</taxon>
        <taxon>Pezizomycotina</taxon>
        <taxon>Leotiomycetes</taxon>
        <taxon>Helotiales</taxon>
        <taxon>Ploettnerulaceae</taxon>
        <taxon>Rhynchosporium</taxon>
    </lineage>
</organism>
<evidence type="ECO:0000313" key="7">
    <source>
        <dbReference type="Proteomes" id="UP000178129"/>
    </source>
</evidence>
<comment type="caution">
    <text evidence="6">The sequence shown here is derived from an EMBL/GenBank/DDBJ whole genome shotgun (WGS) entry which is preliminary data.</text>
</comment>
<dbReference type="EMBL" id="FJUW01000012">
    <property type="protein sequence ID" value="CZS96636.1"/>
    <property type="molecule type" value="Genomic_DNA"/>
</dbReference>
<evidence type="ECO:0000256" key="4">
    <source>
        <dbReference type="SAM" id="MobiDB-lite"/>
    </source>
</evidence>
<dbReference type="InParanoid" id="A0A1E1KEZ4"/>
<dbReference type="PANTHER" id="PTHR47429:SF7">
    <property type="entry name" value="GATA-FACTOR"/>
    <property type="match status" value="1"/>
</dbReference>
<feature type="region of interest" description="Disordered" evidence="4">
    <location>
        <begin position="12"/>
        <end position="49"/>
    </location>
</feature>
<sequence>MIVDLQLRTCAGQGSRIGSPNGSPGSAPNPGDNQSWDNEPPNQQWEESQSVNDPLIFQGVYAPSGFDMLDILLAVYNRPNPQIAIGNVDSAVALVLCDAEAPNHPIVYCSEPFEKLTGYSGSEIIGKNCRFLQHPPGGICSDQNILNMNSAARREVKHSIGIGRESRVRVANYKKDGTPFANILTVIPILWEGKHYMVGFQADERSIHR</sequence>
<feature type="compositionally biased region" description="Polar residues" evidence="4">
    <location>
        <begin position="34"/>
        <end position="49"/>
    </location>
</feature>
<protein>
    <submittedName>
        <fullName evidence="6">Related to vivid PAS protein VVD</fullName>
    </submittedName>
</protein>
<feature type="domain" description="PAS" evidence="5">
    <location>
        <begin position="98"/>
        <end position="135"/>
    </location>
</feature>
<dbReference type="GO" id="GO:0005634">
    <property type="term" value="C:nucleus"/>
    <property type="evidence" value="ECO:0007669"/>
    <property type="project" value="TreeGrafter"/>
</dbReference>
<gene>
    <name evidence="6" type="ORF">RCO7_04798</name>
</gene>
<keyword evidence="2" id="KW-0288">FMN</keyword>
<evidence type="ECO:0000313" key="6">
    <source>
        <dbReference type="EMBL" id="CZS96636.1"/>
    </source>
</evidence>
<accession>A0A1E1KEZ4</accession>
<dbReference type="STRING" id="914237.A0A1E1KEZ4"/>
<keyword evidence="3" id="KW-0157">Chromophore</keyword>
<keyword evidence="7" id="KW-1185">Reference proteome</keyword>